<dbReference type="Pfam" id="PF01523">
    <property type="entry name" value="PmbA_TldD_1st"/>
    <property type="match status" value="1"/>
</dbReference>
<dbReference type="InterPro" id="IPR045570">
    <property type="entry name" value="Metalloprtase-TldD/E_cen_dom"/>
</dbReference>
<dbReference type="GO" id="GO:0008237">
    <property type="term" value="F:metallopeptidase activity"/>
    <property type="evidence" value="ECO:0007669"/>
    <property type="project" value="InterPro"/>
</dbReference>
<feature type="domain" description="Metalloprotease TldD/E N-terminal" evidence="2">
    <location>
        <begin position="25"/>
        <end position="89"/>
    </location>
</feature>
<dbReference type="Pfam" id="PF19289">
    <property type="entry name" value="PmbA_TldD_3rd"/>
    <property type="match status" value="1"/>
</dbReference>
<keyword evidence="5" id="KW-0378">Hydrolase</keyword>
<dbReference type="KEGG" id="pmai:CF386_12190"/>
<reference evidence="5 6" key="1">
    <citation type="journal article" date="2016" name="Int. J. Syst. Evol. Microbiol.">
        <title>Paraphotobacterium marinum gen. nov., sp. nov., a member of the family Vibrionaceae, isolated from surface seawater.</title>
        <authorList>
            <person name="Huang Z."/>
            <person name="Dong C."/>
            <person name="Shao Z."/>
        </authorList>
    </citation>
    <scope>NUCLEOTIDE SEQUENCE [LARGE SCALE GENOMIC DNA]</scope>
    <source>
        <strain evidence="5 6">NSCS20N07D</strain>
    </source>
</reference>
<dbReference type="GO" id="GO:0005829">
    <property type="term" value="C:cytosol"/>
    <property type="evidence" value="ECO:0007669"/>
    <property type="project" value="TreeGrafter"/>
</dbReference>
<dbReference type="InterPro" id="IPR047657">
    <property type="entry name" value="PmbA"/>
</dbReference>
<evidence type="ECO:0000259" key="3">
    <source>
        <dbReference type="Pfam" id="PF19289"/>
    </source>
</evidence>
<dbReference type="PANTHER" id="PTHR43421">
    <property type="entry name" value="METALLOPROTEASE PMBA"/>
    <property type="match status" value="1"/>
</dbReference>
<dbReference type="Proteomes" id="UP000242175">
    <property type="component" value="Chromosome small"/>
</dbReference>
<dbReference type="OrthoDB" id="9803618at2"/>
<evidence type="ECO:0000256" key="1">
    <source>
        <dbReference type="ARBA" id="ARBA00005836"/>
    </source>
</evidence>
<feature type="domain" description="Metalloprotease TldD/E central" evidence="4">
    <location>
        <begin position="118"/>
        <end position="212"/>
    </location>
</feature>
<dbReference type="EMBL" id="CP022356">
    <property type="protein sequence ID" value="ASK79795.1"/>
    <property type="molecule type" value="Genomic_DNA"/>
</dbReference>
<dbReference type="Gene3D" id="3.30.2290.10">
    <property type="entry name" value="PmbA/TldD superfamily"/>
    <property type="match status" value="1"/>
</dbReference>
<evidence type="ECO:0000259" key="2">
    <source>
        <dbReference type="Pfam" id="PF01523"/>
    </source>
</evidence>
<dbReference type="Pfam" id="PF19290">
    <property type="entry name" value="PmbA_TldD_2nd"/>
    <property type="match status" value="1"/>
</dbReference>
<dbReference type="InterPro" id="IPR035068">
    <property type="entry name" value="TldD/PmbA_N"/>
</dbReference>
<dbReference type="SUPFAM" id="SSF111283">
    <property type="entry name" value="Putative modulator of DNA gyrase, PmbA/TldD"/>
    <property type="match status" value="1"/>
</dbReference>
<keyword evidence="5" id="KW-0645">Protease</keyword>
<evidence type="ECO:0000313" key="5">
    <source>
        <dbReference type="EMBL" id="ASK79795.1"/>
    </source>
</evidence>
<feature type="domain" description="Metalloprotease TldD/E C-terminal" evidence="3">
    <location>
        <begin position="227"/>
        <end position="446"/>
    </location>
</feature>
<sequence>MDKPLSIDDAVTYVLDKAKNLNIEADIIAGGSQNFSLKSENNQLSEYKVTSSHSIGIRVIKDEKVATSYSESLFPKMLDEMLSQASESAEYSKIDSYQKLNNQTSHIVTPKEEIYQNDHTTTDEKINLALFLEDEMLSKEYCKSAPYNGYSNSTSNMIYANTYGAWCSHLEKSFSCYTSALLEHNSKQSMFVGVSTGRNFKELDPSFCIDHAYGMAKDLLEGTSIQTGHYSVIFDNSSLNQLFGAFGMCFSGESAMKGVNPWKEKIETTVASDLLSISDISYIKGGNAIKSFDDEGFASTDTKLIENGILNTFLHNSKTSKFFNVKNTFNAARSSKGGLSVGGQHMLIEAGKTTKQDICSGKYLEIVELQGVHSGADAVSGDFSFGASGFLCQDGKRLTPVRGITVAGNFYKMIQSIEAVGNELEFNYEKDFYAPKIRFDQLQIAGAE</sequence>
<accession>A0A220VHE5</accession>
<dbReference type="PANTHER" id="PTHR43421:SF1">
    <property type="entry name" value="METALLOPROTEASE PMBA"/>
    <property type="match status" value="1"/>
</dbReference>
<protein>
    <submittedName>
        <fullName evidence="5">Zn-dependent protease</fullName>
    </submittedName>
</protein>
<dbReference type="AlphaFoldDB" id="A0A220VHE5"/>
<organism evidence="5 6">
    <name type="scientific">Paraphotobacterium marinum</name>
    <dbReference type="NCBI Taxonomy" id="1755811"/>
    <lineage>
        <taxon>Bacteria</taxon>
        <taxon>Pseudomonadati</taxon>
        <taxon>Pseudomonadota</taxon>
        <taxon>Gammaproteobacteria</taxon>
        <taxon>Vibrionales</taxon>
        <taxon>Vibrionaceae</taxon>
        <taxon>Paraphotobacterium</taxon>
    </lineage>
</organism>
<dbReference type="GO" id="GO:0006508">
    <property type="term" value="P:proteolysis"/>
    <property type="evidence" value="ECO:0007669"/>
    <property type="project" value="UniProtKB-KW"/>
</dbReference>
<gene>
    <name evidence="5" type="ORF">CF386_12190</name>
</gene>
<name>A0A220VHE5_9GAMM</name>
<evidence type="ECO:0000313" key="6">
    <source>
        <dbReference type="Proteomes" id="UP000242175"/>
    </source>
</evidence>
<evidence type="ECO:0000259" key="4">
    <source>
        <dbReference type="Pfam" id="PF19290"/>
    </source>
</evidence>
<proteinExistence type="inferred from homology"/>
<dbReference type="InterPro" id="IPR002510">
    <property type="entry name" value="Metalloprtase-TldD/E_N"/>
</dbReference>
<dbReference type="InterPro" id="IPR045569">
    <property type="entry name" value="Metalloprtase-TldD/E_C"/>
</dbReference>
<dbReference type="InterPro" id="IPR036059">
    <property type="entry name" value="TldD/PmbA_sf"/>
</dbReference>
<dbReference type="RefSeq" id="WP_089074703.1">
    <property type="nucleotide sequence ID" value="NZ_CBCSAM010000003.1"/>
</dbReference>
<comment type="similarity">
    <text evidence="1">Belongs to the peptidase U62 family.</text>
</comment>
<keyword evidence="6" id="KW-1185">Reference proteome</keyword>